<evidence type="ECO:0000256" key="1">
    <source>
        <dbReference type="ARBA" id="ARBA00022729"/>
    </source>
</evidence>
<keyword evidence="1" id="KW-0732">Signal</keyword>
<dbReference type="PANTHER" id="PTHR43037:SF5">
    <property type="entry name" value="FERULOYL ESTERASE"/>
    <property type="match status" value="1"/>
</dbReference>
<gene>
    <name evidence="3" type="ORF">EEJ42_19670</name>
</gene>
<protein>
    <submittedName>
        <fullName evidence="3">Alpha/beta hydrolase</fullName>
    </submittedName>
</protein>
<sequence length="298" mass="33228">MIVTGTAPRRWRRIAGGHVTPRIKTTKAFYRTGATTFFASQHDQRFSYSLHVPSVHETTTTPLPLLVIQHGTGRTAAEYRDAMAEFSERHGCVILTPLFPAAIGDPDDLHNFKFIEYDGIRYDRELLAIVDEVGTRFTVDTDRFMLQGFSGGGQFAHRFLYLHPERLRAVSIGAPGRVTLIDPDREWWLGTAGFEERFGTPVRLEEIRKVAVHMVVGAEDTETWEINNPGDSNWMDGADALGRTRVERITALRDNYVALGIDVTLDIVPGVGHRGMGVLDAVCDFAARVLPRTPPPVS</sequence>
<keyword evidence="2 3" id="KW-0378">Hydrolase</keyword>
<organism evidence="3 4">
    <name type="scientific">Streptomyces botrytidirepellens</name>
    <dbReference type="NCBI Taxonomy" id="2486417"/>
    <lineage>
        <taxon>Bacteria</taxon>
        <taxon>Bacillati</taxon>
        <taxon>Actinomycetota</taxon>
        <taxon>Actinomycetes</taxon>
        <taxon>Kitasatosporales</taxon>
        <taxon>Streptomycetaceae</taxon>
        <taxon>Streptomyces</taxon>
    </lineage>
</organism>
<keyword evidence="4" id="KW-1185">Reference proteome</keyword>
<dbReference type="GO" id="GO:0016787">
    <property type="term" value="F:hydrolase activity"/>
    <property type="evidence" value="ECO:0007669"/>
    <property type="project" value="UniProtKB-KW"/>
</dbReference>
<dbReference type="SUPFAM" id="SSF53474">
    <property type="entry name" value="alpha/beta-Hydrolases"/>
    <property type="match status" value="1"/>
</dbReference>
<name>A0A3M8VXN2_9ACTN</name>
<reference evidence="3 4" key="1">
    <citation type="submission" date="2018-11" db="EMBL/GenBank/DDBJ databases">
        <title>The Potential of Streptomyces as Biocontrol Agents against the Tomato grey mould, Botrytis cinerea (Gray mold) Frontiers in Microbiology.</title>
        <authorList>
            <person name="Li D."/>
        </authorList>
    </citation>
    <scope>NUCLEOTIDE SEQUENCE [LARGE SCALE GENOMIC DNA]</scope>
    <source>
        <strain evidence="3 4">NEAU-LD23</strain>
    </source>
</reference>
<evidence type="ECO:0000313" key="3">
    <source>
        <dbReference type="EMBL" id="RNG22658.1"/>
    </source>
</evidence>
<dbReference type="InterPro" id="IPR050955">
    <property type="entry name" value="Plant_Biomass_Hydrol_Est"/>
</dbReference>
<dbReference type="EMBL" id="RIBZ01000249">
    <property type="protein sequence ID" value="RNG22658.1"/>
    <property type="molecule type" value="Genomic_DNA"/>
</dbReference>
<dbReference type="PANTHER" id="PTHR43037">
    <property type="entry name" value="UNNAMED PRODUCT-RELATED"/>
    <property type="match status" value="1"/>
</dbReference>
<evidence type="ECO:0000313" key="4">
    <source>
        <dbReference type="Proteomes" id="UP000275401"/>
    </source>
</evidence>
<dbReference type="AlphaFoldDB" id="A0A3M8VXN2"/>
<comment type="caution">
    <text evidence="3">The sequence shown here is derived from an EMBL/GenBank/DDBJ whole genome shotgun (WGS) entry which is preliminary data.</text>
</comment>
<dbReference type="InterPro" id="IPR029058">
    <property type="entry name" value="AB_hydrolase_fold"/>
</dbReference>
<dbReference type="Proteomes" id="UP000275401">
    <property type="component" value="Unassembled WGS sequence"/>
</dbReference>
<evidence type="ECO:0000256" key="2">
    <source>
        <dbReference type="ARBA" id="ARBA00022801"/>
    </source>
</evidence>
<proteinExistence type="predicted"/>
<accession>A0A3M8VXN2</accession>
<dbReference type="Gene3D" id="3.40.50.1820">
    <property type="entry name" value="alpha/beta hydrolase"/>
    <property type="match status" value="1"/>
</dbReference>